<feature type="region of interest" description="Disordered" evidence="14">
    <location>
        <begin position="527"/>
        <end position="552"/>
    </location>
</feature>
<dbReference type="PRINTS" id="PR01041">
    <property type="entry name" value="TRNASYNTHMET"/>
</dbReference>
<dbReference type="PROSITE" id="PS51257">
    <property type="entry name" value="PROKAR_LIPOPROTEIN"/>
    <property type="match status" value="1"/>
</dbReference>
<dbReference type="FunFam" id="1.10.730.10:FF:000026">
    <property type="entry name" value="Methionine--tRNA ligase"/>
    <property type="match status" value="1"/>
</dbReference>
<dbReference type="GO" id="GO:0000049">
    <property type="term" value="F:tRNA binding"/>
    <property type="evidence" value="ECO:0007669"/>
    <property type="project" value="UniProtKB-UniRule"/>
</dbReference>
<keyword evidence="5 13" id="KW-0820">tRNA-binding</keyword>
<comment type="caution">
    <text evidence="16">The sequence shown here is derived from an EMBL/GenBank/DDBJ whole genome shotgun (WGS) entry which is preliminary data.</text>
</comment>
<dbReference type="PROSITE" id="PS50886">
    <property type="entry name" value="TRBD"/>
    <property type="match status" value="1"/>
</dbReference>
<dbReference type="InterPro" id="IPR009080">
    <property type="entry name" value="tRNAsynth_Ia_anticodon-bd"/>
</dbReference>
<comment type="similarity">
    <text evidence="13">Belongs to the class-I aminoacyl-tRNA synthetase family. MetG type 2A subfamily.</text>
</comment>
<dbReference type="InterPro" id="IPR015413">
    <property type="entry name" value="Methionyl/Leucyl_tRNA_Synth"/>
</dbReference>
<dbReference type="GO" id="GO:0005524">
    <property type="term" value="F:ATP binding"/>
    <property type="evidence" value="ECO:0007669"/>
    <property type="project" value="UniProtKB-UniRule"/>
</dbReference>
<evidence type="ECO:0000256" key="2">
    <source>
        <dbReference type="ARBA" id="ARBA00004496"/>
    </source>
</evidence>
<feature type="compositionally biased region" description="Polar residues" evidence="14">
    <location>
        <begin position="529"/>
        <end position="540"/>
    </location>
</feature>
<dbReference type="CDD" id="cd00814">
    <property type="entry name" value="MetRS_core"/>
    <property type="match status" value="1"/>
</dbReference>
<feature type="binding site" evidence="13">
    <location>
        <position position="129"/>
    </location>
    <ligand>
        <name>Zn(2+)</name>
        <dbReference type="ChEBI" id="CHEBI:29105"/>
    </ligand>
</feature>
<dbReference type="EMBL" id="MIJE01000035">
    <property type="protein sequence ID" value="OEF95744.1"/>
    <property type="molecule type" value="Genomic_DNA"/>
</dbReference>
<dbReference type="FunFam" id="2.170.220.10:FF:000002">
    <property type="entry name" value="Methionine--tRNA ligase"/>
    <property type="match status" value="1"/>
</dbReference>
<evidence type="ECO:0000256" key="8">
    <source>
        <dbReference type="ARBA" id="ARBA00022840"/>
    </source>
</evidence>
<dbReference type="InterPro" id="IPR004495">
    <property type="entry name" value="Met-tRNA-synth_bsu_C"/>
</dbReference>
<feature type="binding site" evidence="13">
    <location>
        <position position="132"/>
    </location>
    <ligand>
        <name>Zn(2+)</name>
        <dbReference type="ChEBI" id="CHEBI:29105"/>
    </ligand>
</feature>
<dbReference type="InterPro" id="IPR014758">
    <property type="entry name" value="Met-tRNA_synth"/>
</dbReference>
<dbReference type="RefSeq" id="WP_069644310.1">
    <property type="nucleotide sequence ID" value="NZ_MIJE01000035.1"/>
</dbReference>
<evidence type="ECO:0000259" key="15">
    <source>
        <dbReference type="PROSITE" id="PS50886"/>
    </source>
</evidence>
<dbReference type="SUPFAM" id="SSF50249">
    <property type="entry name" value="Nucleic acid-binding proteins"/>
    <property type="match status" value="1"/>
</dbReference>
<comment type="subunit">
    <text evidence="3 13">Homodimer.</text>
</comment>
<dbReference type="Gene3D" id="2.40.50.140">
    <property type="entry name" value="Nucleic acid-binding proteins"/>
    <property type="match status" value="1"/>
</dbReference>
<dbReference type="InterPro" id="IPR023457">
    <property type="entry name" value="Met-tRNA_synth_2"/>
</dbReference>
<keyword evidence="11 13" id="KW-0030">Aminoacyl-tRNA synthetase</keyword>
<dbReference type="InterPro" id="IPR001412">
    <property type="entry name" value="aa-tRNA-synth_I_CS"/>
</dbReference>
<keyword evidence="8 13" id="KW-0067">ATP-binding</keyword>
<feature type="binding site" evidence="13">
    <location>
        <position position="146"/>
    </location>
    <ligand>
        <name>Zn(2+)</name>
        <dbReference type="ChEBI" id="CHEBI:29105"/>
    </ligand>
</feature>
<feature type="short sequence motif" description="'HIGH' region" evidence="13">
    <location>
        <begin position="14"/>
        <end position="24"/>
    </location>
</feature>
<dbReference type="STRING" id="766136.BHF68_11645"/>
<feature type="domain" description="TRNA-binding" evidence="15">
    <location>
        <begin position="567"/>
        <end position="667"/>
    </location>
</feature>
<dbReference type="CDD" id="cd07957">
    <property type="entry name" value="Anticodon_Ia_Met"/>
    <property type="match status" value="1"/>
</dbReference>
<dbReference type="Gene3D" id="2.170.220.10">
    <property type="match status" value="1"/>
</dbReference>
<dbReference type="GO" id="GO:0046872">
    <property type="term" value="F:metal ion binding"/>
    <property type="evidence" value="ECO:0007669"/>
    <property type="project" value="UniProtKB-KW"/>
</dbReference>
<dbReference type="Gene3D" id="3.40.50.620">
    <property type="entry name" value="HUPs"/>
    <property type="match status" value="1"/>
</dbReference>
<proteinExistence type="inferred from homology"/>
<comment type="function">
    <text evidence="1 13">Is required not only for elongation of protein synthesis but also for the initiation of all mRNA translation through initiator tRNA(fMet) aminoacylation.</text>
</comment>
<dbReference type="EC" id="6.1.1.10" evidence="13"/>
<dbReference type="PANTHER" id="PTHR43326:SF1">
    <property type="entry name" value="METHIONINE--TRNA LIGASE, MITOCHONDRIAL"/>
    <property type="match status" value="1"/>
</dbReference>
<comment type="catalytic activity">
    <reaction evidence="12 13">
        <text>tRNA(Met) + L-methionine + ATP = L-methionyl-tRNA(Met) + AMP + diphosphate</text>
        <dbReference type="Rhea" id="RHEA:13481"/>
        <dbReference type="Rhea" id="RHEA-COMP:9667"/>
        <dbReference type="Rhea" id="RHEA-COMP:9698"/>
        <dbReference type="ChEBI" id="CHEBI:30616"/>
        <dbReference type="ChEBI" id="CHEBI:33019"/>
        <dbReference type="ChEBI" id="CHEBI:57844"/>
        <dbReference type="ChEBI" id="CHEBI:78442"/>
        <dbReference type="ChEBI" id="CHEBI:78530"/>
        <dbReference type="ChEBI" id="CHEBI:456215"/>
        <dbReference type="EC" id="6.1.1.10"/>
    </reaction>
</comment>
<keyword evidence="10 13" id="KW-0648">Protein biosynthesis</keyword>
<dbReference type="CDD" id="cd02800">
    <property type="entry name" value="tRNA_bind_EcMetRS_like"/>
    <property type="match status" value="1"/>
</dbReference>
<dbReference type="InterPro" id="IPR014729">
    <property type="entry name" value="Rossmann-like_a/b/a_fold"/>
</dbReference>
<dbReference type="OrthoDB" id="9810191at2"/>
<dbReference type="AlphaFoldDB" id="A0A1E5FYU3"/>
<dbReference type="HAMAP" id="MF_01228">
    <property type="entry name" value="Met_tRNA_synth_type2"/>
    <property type="match status" value="1"/>
</dbReference>
<dbReference type="InterPro" id="IPR033911">
    <property type="entry name" value="MetRS_core"/>
</dbReference>
<evidence type="ECO:0000256" key="1">
    <source>
        <dbReference type="ARBA" id="ARBA00003314"/>
    </source>
</evidence>
<dbReference type="SUPFAM" id="SSF47323">
    <property type="entry name" value="Anticodon-binding domain of a subclass of class I aminoacyl-tRNA synthetases"/>
    <property type="match status" value="1"/>
</dbReference>
<keyword evidence="4 13" id="KW-0963">Cytoplasm</keyword>
<feature type="binding site" evidence="13">
    <location>
        <position position="149"/>
    </location>
    <ligand>
        <name>Zn(2+)</name>
        <dbReference type="ChEBI" id="CHEBI:29105"/>
    </ligand>
</feature>
<evidence type="ECO:0000256" key="14">
    <source>
        <dbReference type="SAM" id="MobiDB-lite"/>
    </source>
</evidence>
<dbReference type="Pfam" id="PF08264">
    <property type="entry name" value="Anticodon_1"/>
    <property type="match status" value="1"/>
</dbReference>
<evidence type="ECO:0000256" key="10">
    <source>
        <dbReference type="ARBA" id="ARBA00022917"/>
    </source>
</evidence>
<evidence type="ECO:0000256" key="11">
    <source>
        <dbReference type="ARBA" id="ARBA00023146"/>
    </source>
</evidence>
<gene>
    <name evidence="13" type="primary">metG</name>
    <name evidence="16" type="ORF">BHF68_11645</name>
</gene>
<comment type="cofactor">
    <cofactor evidence="13">
        <name>Zn(2+)</name>
        <dbReference type="ChEBI" id="CHEBI:29105"/>
    </cofactor>
    <text evidence="13">Binds 1 zinc ion per subunit.</text>
</comment>
<comment type="caution">
    <text evidence="13">Lacks conserved residue(s) required for the propagation of feature annotation.</text>
</comment>
<protein>
    <recommendedName>
        <fullName evidence="13">Methionine--tRNA ligase</fullName>
        <ecNumber evidence="13">6.1.1.10</ecNumber>
    </recommendedName>
    <alternativeName>
        <fullName evidence="13">Methionyl-tRNA synthetase</fullName>
        <shortName evidence="13">MetRS</shortName>
    </alternativeName>
</protein>
<keyword evidence="9 13" id="KW-0694">RNA-binding</keyword>
<dbReference type="InterPro" id="IPR002547">
    <property type="entry name" value="tRNA-bd_dom"/>
</dbReference>
<keyword evidence="17" id="KW-1185">Reference proteome</keyword>
<dbReference type="GO" id="GO:0006431">
    <property type="term" value="P:methionyl-tRNA aminoacylation"/>
    <property type="evidence" value="ECO:0007669"/>
    <property type="project" value="UniProtKB-UniRule"/>
</dbReference>
<keyword evidence="6 13" id="KW-0436">Ligase</keyword>
<evidence type="ECO:0000313" key="17">
    <source>
        <dbReference type="Proteomes" id="UP000094296"/>
    </source>
</evidence>
<dbReference type="NCBIfam" id="NF008900">
    <property type="entry name" value="PRK12267.1"/>
    <property type="match status" value="1"/>
</dbReference>
<accession>A0A1E5FYU3</accession>
<dbReference type="GO" id="GO:0004825">
    <property type="term" value="F:methionine-tRNA ligase activity"/>
    <property type="evidence" value="ECO:0007669"/>
    <property type="project" value="UniProtKB-UniRule"/>
</dbReference>
<evidence type="ECO:0000256" key="9">
    <source>
        <dbReference type="ARBA" id="ARBA00022884"/>
    </source>
</evidence>
<evidence type="ECO:0000313" key="16">
    <source>
        <dbReference type="EMBL" id="OEF95744.1"/>
    </source>
</evidence>
<evidence type="ECO:0000256" key="5">
    <source>
        <dbReference type="ARBA" id="ARBA00022555"/>
    </source>
</evidence>
<evidence type="ECO:0000256" key="13">
    <source>
        <dbReference type="HAMAP-Rule" id="MF_01228"/>
    </source>
</evidence>
<dbReference type="PANTHER" id="PTHR43326">
    <property type="entry name" value="METHIONYL-TRNA SYNTHETASE"/>
    <property type="match status" value="1"/>
</dbReference>
<dbReference type="NCBIfam" id="TIGR00398">
    <property type="entry name" value="metG"/>
    <property type="match status" value="1"/>
</dbReference>
<dbReference type="Proteomes" id="UP000094296">
    <property type="component" value="Unassembled WGS sequence"/>
</dbReference>
<dbReference type="NCBIfam" id="TIGR00399">
    <property type="entry name" value="metG_C_term"/>
    <property type="match status" value="1"/>
</dbReference>
<evidence type="ECO:0000256" key="4">
    <source>
        <dbReference type="ARBA" id="ARBA00022490"/>
    </source>
</evidence>
<dbReference type="PROSITE" id="PS00178">
    <property type="entry name" value="AA_TRNA_LIGASE_I"/>
    <property type="match status" value="1"/>
</dbReference>
<sequence>MEKKNTFYITTPIYYPSNKLHIGNAYTTIACDAMARYKRLRGFDVYFLTGTDEHGQKLQKRAAEEGKKPLEFINPVVDWIQDLWKRLDVSYDDFIRTTEDRHKLVVQKIFQKLEEQGDIYLSEYEGLYCTPCEAFWTERQAEGNKCPDCGRPVELVKEESYFFRMSKYQERLLKHIEEHPEFIQPESRRNEMVNNFLKPGLEDLCVSRTTFDWGIKVPNNPKHVIYVWIDALANYITALGYLSEDDEKYRSYWPADVHMIGKDILRFHTIYWPIILMAIGEKLPKQVFGHGWLLMPDGKMSKSKGNVIDPKFLIEEYGSDSIRYFLLREIAFGADGIFTPEVFIQRLNFDLANDLGNLISRTVAMVEKYFDGKIPTPSADATEEVDNDLQQLAAKTFGDVESNMDRMQFSNALTSIWNLIGRTNKYIDETTPWVLAKDADKQQRLANVLYNLSEAIRMISIMIQPFMTQTPEKIWQQMGLVGQQAQLSWGSLGAWGTLAPGLQVQKGDAIFPRLELEKEIAKIDESTKAARQQAEQNKQKQAGEGLSESADQAVQKPEGIAEIAIDDFTKVDLRVAKIIEAEPVPKADKLLRIQLDLGYEKRQVVAGIAKYYKPEELVGLKIIMVANLKSVKLRGVESQGMILAASAGDALVLTTVAGDIPLGAKVK</sequence>
<evidence type="ECO:0000256" key="12">
    <source>
        <dbReference type="ARBA" id="ARBA00047364"/>
    </source>
</evidence>
<keyword evidence="13" id="KW-0862">Zinc</keyword>
<dbReference type="Pfam" id="PF09334">
    <property type="entry name" value="tRNA-synt_1g"/>
    <property type="match status" value="1"/>
</dbReference>
<reference evidence="16 17" key="1">
    <citation type="submission" date="2016-09" db="EMBL/GenBank/DDBJ databases">
        <title>Draft genome sequence for the type strain of Desulfuribacillus alkaliarsenatis AHT28, an obligately anaerobic, sulfidogenic bacterium isolated from Russian soda lake sediments.</title>
        <authorList>
            <person name="Abin C.A."/>
            <person name="Hollibaugh J.T."/>
        </authorList>
    </citation>
    <scope>NUCLEOTIDE SEQUENCE [LARGE SCALE GENOMIC DNA]</scope>
    <source>
        <strain evidence="16 17">AHT28</strain>
    </source>
</reference>
<dbReference type="InterPro" id="IPR012340">
    <property type="entry name" value="NA-bd_OB-fold"/>
</dbReference>
<dbReference type="Gene3D" id="1.10.730.10">
    <property type="entry name" value="Isoleucyl-tRNA Synthetase, Domain 1"/>
    <property type="match status" value="1"/>
</dbReference>
<dbReference type="InterPro" id="IPR041872">
    <property type="entry name" value="Anticodon_Met"/>
</dbReference>
<organism evidence="16 17">
    <name type="scientific">Desulfuribacillus alkaliarsenatis</name>
    <dbReference type="NCBI Taxonomy" id="766136"/>
    <lineage>
        <taxon>Bacteria</taxon>
        <taxon>Bacillati</taxon>
        <taxon>Bacillota</taxon>
        <taxon>Desulfuribacillia</taxon>
        <taxon>Desulfuribacillales</taxon>
        <taxon>Desulfuribacillaceae</taxon>
        <taxon>Desulfuribacillus</taxon>
    </lineage>
</organism>
<evidence type="ECO:0000256" key="7">
    <source>
        <dbReference type="ARBA" id="ARBA00022741"/>
    </source>
</evidence>
<name>A0A1E5FYU3_9FIRM</name>
<feature type="short sequence motif" description="'KMSKS' region" evidence="13">
    <location>
        <begin position="299"/>
        <end position="303"/>
    </location>
</feature>
<evidence type="ECO:0000256" key="3">
    <source>
        <dbReference type="ARBA" id="ARBA00011738"/>
    </source>
</evidence>
<dbReference type="GO" id="GO:0005737">
    <property type="term" value="C:cytoplasm"/>
    <property type="evidence" value="ECO:0007669"/>
    <property type="project" value="UniProtKB-SubCell"/>
</dbReference>
<dbReference type="SUPFAM" id="SSF52374">
    <property type="entry name" value="Nucleotidylyl transferase"/>
    <property type="match status" value="1"/>
</dbReference>
<dbReference type="InterPro" id="IPR013155">
    <property type="entry name" value="M/V/L/I-tRNA-synth_anticd-bd"/>
</dbReference>
<keyword evidence="7 13" id="KW-0547">Nucleotide-binding</keyword>
<dbReference type="FunFam" id="2.40.50.140:FF:000042">
    <property type="entry name" value="Methionine--tRNA ligase"/>
    <property type="match status" value="1"/>
</dbReference>
<dbReference type="Pfam" id="PF01588">
    <property type="entry name" value="tRNA_bind"/>
    <property type="match status" value="1"/>
</dbReference>
<evidence type="ECO:0000256" key="6">
    <source>
        <dbReference type="ARBA" id="ARBA00022598"/>
    </source>
</evidence>
<keyword evidence="13" id="KW-0479">Metal-binding</keyword>
<comment type="subcellular location">
    <subcellularLocation>
        <location evidence="2 13">Cytoplasm</location>
    </subcellularLocation>
</comment>